<dbReference type="PROSITE" id="PS51194">
    <property type="entry name" value="HELICASE_CTER"/>
    <property type="match status" value="1"/>
</dbReference>
<dbReference type="InterPro" id="IPR001650">
    <property type="entry name" value="Helicase_C-like"/>
</dbReference>
<evidence type="ECO:0000256" key="5">
    <source>
        <dbReference type="ARBA" id="ARBA00022801"/>
    </source>
</evidence>
<dbReference type="Gene3D" id="1.10.1740.100">
    <property type="entry name" value="Set2, Rpb1 interacting domain"/>
    <property type="match status" value="1"/>
</dbReference>
<name>A0A1B6KN40_9HEMI</name>
<feature type="compositionally biased region" description="Basic and acidic residues" evidence="14">
    <location>
        <begin position="494"/>
        <end position="506"/>
    </location>
</feature>
<sequence>MDKYIENKPGPSSSQNLYQNLKRYFLHDDFKSSLQRDAVHQILKGTNDVFVSMPTGSGKSLCFQLPAVMEENKVTIVFSPLLALMKDQIDHLKKLQIHADTINSKTPAAQRQQIIDDLRCKKTSLKLLYVTPEQAATNTFKDILRSLYKFKKIAYIVVDEAHCVSQWGHDFRPDYLKLGALRQQHPDIPCVALTATASAVVVEDIINQLKLKNLKKFKTSCFRSNLYYDIIYQDALEHSYSHLKQFVTKHLPAEEELKPMNRACGIIYCRTRDLTEEVAQVLTKTGVPTVAYHAGLREKLRVQVQNQWCEGKYRVIAATISFGMGVDKATVRFVVHWGIASSIPAYYQESGRAGRDGKPAYCRVYHARNAKSSYEFILRSEVFKAKTNEKKEKAQESCKSFQKMVKFCESVECRHAMFATYFGDEKPKCRKQCDVCSNKEAVEESLGSFLASGGLPRGSSTSFVTQEKWNSGFNDLYGSGRKGVSEDFESYSEEGGHRSPQSDRNPKLTGMIKKQLSLRRASQHTDDDDDDGYKVKCNLSKVRAAESTKIKVNGLTISAREGYVKFLQELLQKNLDQCSIVDPPENTLNSSDVEQAALDLEYQAFTANKAMSLYRRAIAKLSADVKNATKQMSLHILLKSYDPRNILNTTSISSVKEEKVTSSKIKNPFVSASQLIGMTNSLEEYKAVSKKSIPEDRSKGQTSVSSYFKNSCETIMESASSNPEIVEVLSDDEDESHISNEKKECRNFKGTTKVDDNTISNIEESKCLSEKSHSIDTSIENYTQQPDLKTVNQSKFKITSGATKISKYTSSFFSVDDLFEQSPNLELSSDGNVDRDSPTTNDAHKNTSLVNNSSNESSKNKERETNKTNFKDLQSEESLSEPKNYKQRKRKMFEDMFGDSEDITNLIVYKKSKFNIDKSAERVTEHNPVENGNVILRETKISTELKKDRSPRKISSAKELTGNESSDYKSIHKKHCNHEPTLKSKSLLNPGIKKSPCKKEKEKVSDTVIKFLMPFYKQKRIADKDLFKYLARSVVHKVISKQHLLDDEGMKTFIGGIFQEITKLEDRAQVDKIVILAEIPS</sequence>
<dbReference type="Gene3D" id="6.10.250.3140">
    <property type="match status" value="1"/>
</dbReference>
<dbReference type="GO" id="GO:0005737">
    <property type="term" value="C:cytoplasm"/>
    <property type="evidence" value="ECO:0007669"/>
    <property type="project" value="TreeGrafter"/>
</dbReference>
<feature type="domain" description="Helicase ATP-binding" evidence="15">
    <location>
        <begin position="40"/>
        <end position="215"/>
    </location>
</feature>
<dbReference type="PANTHER" id="PTHR13710:SF152">
    <property type="entry name" value="ATP-DEPENDENT DNA HELICASE Q5"/>
    <property type="match status" value="1"/>
</dbReference>
<dbReference type="GO" id="GO:0016787">
    <property type="term" value="F:hydrolase activity"/>
    <property type="evidence" value="ECO:0007669"/>
    <property type="project" value="UniProtKB-KW"/>
</dbReference>
<evidence type="ECO:0000256" key="13">
    <source>
        <dbReference type="ARBA" id="ARBA00049360"/>
    </source>
</evidence>
<feature type="region of interest" description="Disordered" evidence="14">
    <location>
        <begin position="487"/>
        <end position="508"/>
    </location>
</feature>
<evidence type="ECO:0000256" key="14">
    <source>
        <dbReference type="SAM" id="MobiDB-lite"/>
    </source>
</evidence>
<proteinExistence type="inferred from homology"/>
<comment type="catalytic activity">
    <reaction evidence="11">
        <text>Couples ATP hydrolysis with the unwinding of duplex DNA by translocating in the 3'-5' direction.</text>
        <dbReference type="EC" id="5.6.2.4"/>
    </reaction>
</comment>
<evidence type="ECO:0000256" key="2">
    <source>
        <dbReference type="ARBA" id="ARBA00005446"/>
    </source>
</evidence>
<dbReference type="SMART" id="SM00487">
    <property type="entry name" value="DEXDc"/>
    <property type="match status" value="1"/>
</dbReference>
<evidence type="ECO:0000256" key="10">
    <source>
        <dbReference type="ARBA" id="ARBA00023242"/>
    </source>
</evidence>
<keyword evidence="5" id="KW-0378">Hydrolase</keyword>
<evidence type="ECO:0000256" key="11">
    <source>
        <dbReference type="ARBA" id="ARBA00034617"/>
    </source>
</evidence>
<comment type="similarity">
    <text evidence="2">Belongs to the helicase family. RecQ subfamily.</text>
</comment>
<dbReference type="GO" id="GO:0043138">
    <property type="term" value="F:3'-5' DNA helicase activity"/>
    <property type="evidence" value="ECO:0007669"/>
    <property type="project" value="UniProtKB-EC"/>
</dbReference>
<dbReference type="GO" id="GO:0006355">
    <property type="term" value="P:regulation of DNA-templated transcription"/>
    <property type="evidence" value="ECO:0007669"/>
    <property type="project" value="InterPro"/>
</dbReference>
<evidence type="ECO:0000259" key="15">
    <source>
        <dbReference type="PROSITE" id="PS51192"/>
    </source>
</evidence>
<gene>
    <name evidence="17" type="ORF">g.10084</name>
</gene>
<dbReference type="Pfam" id="PF00270">
    <property type="entry name" value="DEAD"/>
    <property type="match status" value="1"/>
</dbReference>
<keyword evidence="8" id="KW-0238">DNA-binding</keyword>
<organism evidence="17">
    <name type="scientific">Graphocephala atropunctata</name>
    <dbReference type="NCBI Taxonomy" id="36148"/>
    <lineage>
        <taxon>Eukaryota</taxon>
        <taxon>Metazoa</taxon>
        <taxon>Ecdysozoa</taxon>
        <taxon>Arthropoda</taxon>
        <taxon>Hexapoda</taxon>
        <taxon>Insecta</taxon>
        <taxon>Pterygota</taxon>
        <taxon>Neoptera</taxon>
        <taxon>Paraneoptera</taxon>
        <taxon>Hemiptera</taxon>
        <taxon>Auchenorrhyncha</taxon>
        <taxon>Membracoidea</taxon>
        <taxon>Cicadellidae</taxon>
        <taxon>Cicadellinae</taxon>
        <taxon>Cicadellini</taxon>
        <taxon>Graphocephala</taxon>
    </lineage>
</organism>
<dbReference type="Pfam" id="PF00271">
    <property type="entry name" value="Helicase_C"/>
    <property type="match status" value="1"/>
</dbReference>
<dbReference type="AlphaFoldDB" id="A0A1B6KN40"/>
<dbReference type="FunFam" id="3.40.50.300:FF:000444">
    <property type="entry name" value="ATP-dependent DNA helicase"/>
    <property type="match status" value="1"/>
</dbReference>
<accession>A0A1B6KN40</accession>
<dbReference type="SMART" id="SM00490">
    <property type="entry name" value="HELICc"/>
    <property type="match status" value="1"/>
</dbReference>
<dbReference type="Gene3D" id="3.40.50.300">
    <property type="entry name" value="P-loop containing nucleotide triphosphate hydrolases"/>
    <property type="match status" value="2"/>
</dbReference>
<dbReference type="Pfam" id="PF16124">
    <property type="entry name" value="RecQ_Zn_bind"/>
    <property type="match status" value="1"/>
</dbReference>
<dbReference type="InterPro" id="IPR002464">
    <property type="entry name" value="DNA/RNA_helicase_DEAH_CS"/>
</dbReference>
<evidence type="ECO:0000256" key="4">
    <source>
        <dbReference type="ARBA" id="ARBA00022741"/>
    </source>
</evidence>
<dbReference type="InterPro" id="IPR004589">
    <property type="entry name" value="DNA_helicase_ATP-dep_RecQ"/>
</dbReference>
<dbReference type="EC" id="5.6.2.4" evidence="12"/>
<dbReference type="NCBIfam" id="TIGR00614">
    <property type="entry name" value="recQ_fam"/>
    <property type="match status" value="1"/>
</dbReference>
<dbReference type="GO" id="GO:0005694">
    <property type="term" value="C:chromosome"/>
    <property type="evidence" value="ECO:0007669"/>
    <property type="project" value="InterPro"/>
</dbReference>
<dbReference type="GO" id="GO:0005524">
    <property type="term" value="F:ATP binding"/>
    <property type="evidence" value="ECO:0007669"/>
    <property type="project" value="UniProtKB-KW"/>
</dbReference>
<dbReference type="Pfam" id="PF08236">
    <property type="entry name" value="SRI"/>
    <property type="match status" value="1"/>
</dbReference>
<evidence type="ECO:0000256" key="3">
    <source>
        <dbReference type="ARBA" id="ARBA00022723"/>
    </source>
</evidence>
<dbReference type="GO" id="GO:0003677">
    <property type="term" value="F:DNA binding"/>
    <property type="evidence" value="ECO:0007669"/>
    <property type="project" value="UniProtKB-KW"/>
</dbReference>
<dbReference type="InterPro" id="IPR011545">
    <property type="entry name" value="DEAD/DEAH_box_helicase_dom"/>
</dbReference>
<comment type="catalytic activity">
    <reaction evidence="13">
        <text>ATP + H2O = ADP + phosphate + H(+)</text>
        <dbReference type="Rhea" id="RHEA:13065"/>
        <dbReference type="ChEBI" id="CHEBI:15377"/>
        <dbReference type="ChEBI" id="CHEBI:15378"/>
        <dbReference type="ChEBI" id="CHEBI:30616"/>
        <dbReference type="ChEBI" id="CHEBI:43474"/>
        <dbReference type="ChEBI" id="CHEBI:456216"/>
    </reaction>
</comment>
<reference evidence="17" key="1">
    <citation type="submission" date="2015-11" db="EMBL/GenBank/DDBJ databases">
        <title>De novo transcriptome assembly of four potential Pierce s Disease insect vectors from Arizona vineyards.</title>
        <authorList>
            <person name="Tassone E.E."/>
        </authorList>
    </citation>
    <scope>NUCLEOTIDE SEQUENCE</scope>
</reference>
<dbReference type="EMBL" id="GEBQ01027127">
    <property type="protein sequence ID" value="JAT12850.1"/>
    <property type="molecule type" value="Transcribed_RNA"/>
</dbReference>
<dbReference type="InterPro" id="IPR032284">
    <property type="entry name" value="RecQ_Zn-bd"/>
</dbReference>
<dbReference type="PROSITE" id="PS51192">
    <property type="entry name" value="HELICASE_ATP_BIND_1"/>
    <property type="match status" value="1"/>
</dbReference>
<evidence type="ECO:0000256" key="8">
    <source>
        <dbReference type="ARBA" id="ARBA00023125"/>
    </source>
</evidence>
<protein>
    <recommendedName>
        <fullName evidence="12">DNA 3'-5' helicase</fullName>
        <ecNumber evidence="12">5.6.2.4</ecNumber>
    </recommendedName>
</protein>
<dbReference type="PANTHER" id="PTHR13710">
    <property type="entry name" value="DNA HELICASE RECQ FAMILY MEMBER"/>
    <property type="match status" value="1"/>
</dbReference>
<evidence type="ECO:0000256" key="1">
    <source>
        <dbReference type="ARBA" id="ARBA00004123"/>
    </source>
</evidence>
<evidence type="ECO:0000313" key="17">
    <source>
        <dbReference type="EMBL" id="JAT12850.1"/>
    </source>
</evidence>
<dbReference type="InterPro" id="IPR027417">
    <property type="entry name" value="P-loop_NTPase"/>
</dbReference>
<dbReference type="SUPFAM" id="SSF52540">
    <property type="entry name" value="P-loop containing nucleoside triphosphate hydrolases"/>
    <property type="match status" value="1"/>
</dbReference>
<keyword evidence="9" id="KW-0413">Isomerase</keyword>
<dbReference type="InterPro" id="IPR013257">
    <property type="entry name" value="SRI"/>
</dbReference>
<dbReference type="PROSITE" id="PS00690">
    <property type="entry name" value="DEAH_ATP_HELICASE"/>
    <property type="match status" value="1"/>
</dbReference>
<keyword evidence="3" id="KW-0479">Metal-binding</keyword>
<feature type="domain" description="Helicase C-terminal" evidence="16">
    <location>
        <begin position="256"/>
        <end position="406"/>
    </location>
</feature>
<dbReference type="GO" id="GO:0000724">
    <property type="term" value="P:double-strand break repair via homologous recombination"/>
    <property type="evidence" value="ECO:0007669"/>
    <property type="project" value="TreeGrafter"/>
</dbReference>
<keyword evidence="7" id="KW-0067">ATP-binding</keyword>
<keyword evidence="10" id="KW-0539">Nucleus</keyword>
<evidence type="ECO:0000256" key="12">
    <source>
        <dbReference type="ARBA" id="ARBA00034808"/>
    </source>
</evidence>
<dbReference type="GO" id="GO:0005634">
    <property type="term" value="C:nucleus"/>
    <property type="evidence" value="ECO:0007669"/>
    <property type="project" value="UniProtKB-SubCell"/>
</dbReference>
<feature type="compositionally biased region" description="Basic and acidic residues" evidence="14">
    <location>
        <begin position="858"/>
        <end position="874"/>
    </location>
</feature>
<evidence type="ECO:0000256" key="7">
    <source>
        <dbReference type="ARBA" id="ARBA00022840"/>
    </source>
</evidence>
<evidence type="ECO:0000256" key="9">
    <source>
        <dbReference type="ARBA" id="ARBA00023235"/>
    </source>
</evidence>
<comment type="subcellular location">
    <subcellularLocation>
        <location evidence="1">Nucleus</location>
    </subcellularLocation>
</comment>
<keyword evidence="6" id="KW-0347">Helicase</keyword>
<dbReference type="GO" id="GO:0046872">
    <property type="term" value="F:metal ion binding"/>
    <property type="evidence" value="ECO:0007669"/>
    <property type="project" value="UniProtKB-KW"/>
</dbReference>
<evidence type="ECO:0000256" key="6">
    <source>
        <dbReference type="ARBA" id="ARBA00022806"/>
    </source>
</evidence>
<keyword evidence="4" id="KW-0547">Nucleotide-binding</keyword>
<feature type="region of interest" description="Disordered" evidence="14">
    <location>
        <begin position="946"/>
        <end position="969"/>
    </location>
</feature>
<dbReference type="InterPro" id="IPR014001">
    <property type="entry name" value="Helicase_ATP-bd"/>
</dbReference>
<feature type="compositionally biased region" description="Basic and acidic residues" evidence="14">
    <location>
        <begin position="832"/>
        <end position="845"/>
    </location>
</feature>
<dbReference type="GO" id="GO:0009378">
    <property type="term" value="F:four-way junction helicase activity"/>
    <property type="evidence" value="ECO:0007669"/>
    <property type="project" value="TreeGrafter"/>
</dbReference>
<dbReference type="InterPro" id="IPR038190">
    <property type="entry name" value="SRI_sf"/>
</dbReference>
<evidence type="ECO:0000259" key="16">
    <source>
        <dbReference type="PROSITE" id="PS51194"/>
    </source>
</evidence>
<feature type="region of interest" description="Disordered" evidence="14">
    <location>
        <begin position="823"/>
        <end position="887"/>
    </location>
</feature>